<dbReference type="Gene3D" id="2.40.100.10">
    <property type="entry name" value="Cyclophilin-like"/>
    <property type="match status" value="1"/>
</dbReference>
<keyword evidence="1" id="KW-0547">Nucleotide-binding</keyword>
<dbReference type="SUPFAM" id="SSF50891">
    <property type="entry name" value="Cyclophilin-like"/>
    <property type="match status" value="1"/>
</dbReference>
<dbReference type="RefSeq" id="WP_183020101.1">
    <property type="nucleotide sequence ID" value="NZ_CP065668.1"/>
</dbReference>
<dbReference type="InterPro" id="IPR029000">
    <property type="entry name" value="Cyclophilin-like_dom_sf"/>
</dbReference>
<sequence>MSESSSSIEVLKPGAYTTVQDLGRTGYQHLGVPVSGAMDEVALRLANSLAGNSAHAAALEATLMGPALRFSADTVIACCGADLSASVDGMAVPLATAFPIKAGAILQFGRKVSGVRSYLAVQGGFSVPDVMGSSSTYARAGFGGFGGRALRKGDVLHFKSAVPSIPERSQAALSAETALLAAMVSQGPIRVVAGPEWDEFTPAAREQWLGQAWRISAQSDRMGYRFEGAVLARNTQSSILSEPVTFGTVQVPPDGQPIVLMAERQTTGGYPRIANVIAADLFRLAQCAPGDHVRFVLVDMDTAQQLLIERANLFKALEASFP</sequence>
<organism evidence="5 6">
    <name type="scientific">Delftia acidovorans</name>
    <name type="common">Pseudomonas acidovorans</name>
    <name type="synonym">Comamonas acidovorans</name>
    <dbReference type="NCBI Taxonomy" id="80866"/>
    <lineage>
        <taxon>Bacteria</taxon>
        <taxon>Pseudomonadati</taxon>
        <taxon>Pseudomonadota</taxon>
        <taxon>Betaproteobacteria</taxon>
        <taxon>Burkholderiales</taxon>
        <taxon>Comamonadaceae</taxon>
        <taxon>Delftia</taxon>
    </lineage>
</organism>
<dbReference type="GO" id="GO:0005524">
    <property type="term" value="F:ATP binding"/>
    <property type="evidence" value="ECO:0007669"/>
    <property type="project" value="UniProtKB-KW"/>
</dbReference>
<dbReference type="AlphaFoldDB" id="A0A7T2VWT7"/>
<dbReference type="PANTHER" id="PTHR43309:SF5">
    <property type="entry name" value="5-OXOPROLINASE SUBUNIT C"/>
    <property type="match status" value="1"/>
</dbReference>
<keyword evidence="5" id="KW-0808">Transferase</keyword>
<gene>
    <name evidence="5" type="ORF">I6G66_16710</name>
</gene>
<name>A0A7T2VWT7_DELAC</name>
<evidence type="ECO:0000256" key="1">
    <source>
        <dbReference type="ARBA" id="ARBA00022741"/>
    </source>
</evidence>
<dbReference type="SMART" id="SM00797">
    <property type="entry name" value="AHS2"/>
    <property type="match status" value="1"/>
</dbReference>
<dbReference type="Proteomes" id="UP000594778">
    <property type="component" value="Chromosome"/>
</dbReference>
<proteinExistence type="predicted"/>
<dbReference type="EMBL" id="CP065668">
    <property type="protein sequence ID" value="QPS05965.1"/>
    <property type="molecule type" value="Genomic_DNA"/>
</dbReference>
<evidence type="ECO:0000313" key="6">
    <source>
        <dbReference type="Proteomes" id="UP000594778"/>
    </source>
</evidence>
<dbReference type="InterPro" id="IPR003778">
    <property type="entry name" value="CT_A_B"/>
</dbReference>
<evidence type="ECO:0000259" key="4">
    <source>
        <dbReference type="SMART" id="SM00797"/>
    </source>
</evidence>
<reference evidence="5 6" key="1">
    <citation type="submission" date="2020-12" db="EMBL/GenBank/DDBJ databases">
        <title>FDA dAtabase for Regulatory Grade micrObial Sequences (FDA-ARGOS): Supporting development and validation of Infectious Disease Dx tests.</title>
        <authorList>
            <person name="Sproer C."/>
            <person name="Gronow S."/>
            <person name="Severitt S."/>
            <person name="Schroder I."/>
            <person name="Tallon L."/>
            <person name="Sadzewicz L."/>
            <person name="Zhao X."/>
            <person name="Boylan J."/>
            <person name="Ott S."/>
            <person name="Bowen H."/>
            <person name="Vavikolanu K."/>
            <person name="Mehta A."/>
            <person name="Aluvathingal J."/>
            <person name="Nadendla S."/>
            <person name="Lowell S."/>
            <person name="Myers T."/>
            <person name="Yan Y."/>
            <person name="Sichtig H."/>
        </authorList>
    </citation>
    <scope>NUCLEOTIDE SEQUENCE [LARGE SCALE GENOMIC DNA]</scope>
    <source>
        <strain evidence="5 6">FDAARGOS_909</strain>
    </source>
</reference>
<protein>
    <submittedName>
        <fullName evidence="5">Biotin-dependent carboxyltransferase family protein</fullName>
    </submittedName>
</protein>
<evidence type="ECO:0000256" key="3">
    <source>
        <dbReference type="ARBA" id="ARBA00022840"/>
    </source>
</evidence>
<keyword evidence="2" id="KW-0378">Hydrolase</keyword>
<dbReference type="GO" id="GO:0016787">
    <property type="term" value="F:hydrolase activity"/>
    <property type="evidence" value="ECO:0007669"/>
    <property type="project" value="UniProtKB-KW"/>
</dbReference>
<dbReference type="InterPro" id="IPR052708">
    <property type="entry name" value="PxpC"/>
</dbReference>
<feature type="domain" description="Carboxyltransferase" evidence="4">
    <location>
        <begin position="29"/>
        <end position="313"/>
    </location>
</feature>
<evidence type="ECO:0000313" key="5">
    <source>
        <dbReference type="EMBL" id="QPS05965.1"/>
    </source>
</evidence>
<dbReference type="GO" id="GO:0016740">
    <property type="term" value="F:transferase activity"/>
    <property type="evidence" value="ECO:0007669"/>
    <property type="project" value="UniProtKB-KW"/>
</dbReference>
<dbReference type="Pfam" id="PF02626">
    <property type="entry name" value="CT_A_B"/>
    <property type="match status" value="1"/>
</dbReference>
<dbReference type="PANTHER" id="PTHR43309">
    <property type="entry name" value="5-OXOPROLINASE SUBUNIT C"/>
    <property type="match status" value="1"/>
</dbReference>
<keyword evidence="3" id="KW-0067">ATP-binding</keyword>
<accession>A0A7T2VWT7</accession>
<dbReference type="NCBIfam" id="TIGR00724">
    <property type="entry name" value="urea_amlyse_rel"/>
    <property type="match status" value="1"/>
</dbReference>
<evidence type="ECO:0000256" key="2">
    <source>
        <dbReference type="ARBA" id="ARBA00022801"/>
    </source>
</evidence>